<sequence>MTATLESPSLPMLLEQVEVVRADRVSPSFVRLELGSPALADFGVDGPLHDQRIKLVFPNAAGELSSFDGADETWMRTWLDRPVAERGPMRTYTVREVRGHGTDTRLVVDVVLHDDHGDCGPGASWAAAAAPGDRVVLLAPRRGVPFGGIEFAPGEARELLLVGDETAVPAIAGILRGLPADAAGAAYLEVPVSADVQELAAPAGVRVTWLPRDGAARGALLTAAVVEHLGTGAHDLLARVADDDVDPDLWETPVHSSSGEEVAPGSVVCDGPEGRDARLAGLYAWIAGESKVVTGLRRHLVREVGLHRSQVCFMGYWREGVSMRS</sequence>
<feature type="domain" description="FAD-binding FR-type" evidence="1">
    <location>
        <begin position="12"/>
        <end position="152"/>
    </location>
</feature>
<keyword evidence="3" id="KW-1185">Reference proteome</keyword>
<dbReference type="AlphaFoldDB" id="A0A7Y9URJ2"/>
<evidence type="ECO:0000259" key="1">
    <source>
        <dbReference type="PROSITE" id="PS51384"/>
    </source>
</evidence>
<dbReference type="PANTHER" id="PTHR30157">
    <property type="entry name" value="FERRIC REDUCTASE, NADPH-DEPENDENT"/>
    <property type="match status" value="1"/>
</dbReference>
<dbReference type="Pfam" id="PF08021">
    <property type="entry name" value="FAD_binding_9"/>
    <property type="match status" value="1"/>
</dbReference>
<dbReference type="CDD" id="cd06193">
    <property type="entry name" value="siderophore_interacting"/>
    <property type="match status" value="1"/>
</dbReference>
<dbReference type="InterPro" id="IPR039261">
    <property type="entry name" value="FNR_nucleotide-bd"/>
</dbReference>
<dbReference type="Gene3D" id="3.40.50.80">
    <property type="entry name" value="Nucleotide-binding domain of ferredoxin-NADP reductase (FNR) module"/>
    <property type="match status" value="1"/>
</dbReference>
<dbReference type="PANTHER" id="PTHR30157:SF0">
    <property type="entry name" value="NADPH-DEPENDENT FERRIC-CHELATE REDUCTASE"/>
    <property type="match status" value="1"/>
</dbReference>
<evidence type="ECO:0000313" key="2">
    <source>
        <dbReference type="EMBL" id="NYG54479.1"/>
    </source>
</evidence>
<comment type="caution">
    <text evidence="2">The sequence shown here is derived from an EMBL/GenBank/DDBJ whole genome shotgun (WGS) entry which is preliminary data.</text>
</comment>
<reference evidence="2 3" key="1">
    <citation type="submission" date="2020-07" db="EMBL/GenBank/DDBJ databases">
        <title>Sequencing the genomes of 1000 actinobacteria strains.</title>
        <authorList>
            <person name="Klenk H.-P."/>
        </authorList>
    </citation>
    <scope>NUCLEOTIDE SEQUENCE [LARGE SCALE GENOMIC DNA]</scope>
    <source>
        <strain evidence="2 3">DSM 24552</strain>
    </source>
</reference>
<dbReference type="EMBL" id="JACCAC010000001">
    <property type="protein sequence ID" value="NYG54479.1"/>
    <property type="molecule type" value="Genomic_DNA"/>
</dbReference>
<organism evidence="2 3">
    <name type="scientific">Nocardioides perillae</name>
    <dbReference type="NCBI Taxonomy" id="1119534"/>
    <lineage>
        <taxon>Bacteria</taxon>
        <taxon>Bacillati</taxon>
        <taxon>Actinomycetota</taxon>
        <taxon>Actinomycetes</taxon>
        <taxon>Propionibacteriales</taxon>
        <taxon>Nocardioidaceae</taxon>
        <taxon>Nocardioides</taxon>
    </lineage>
</organism>
<dbReference type="InterPro" id="IPR007037">
    <property type="entry name" value="SIP_rossman_dom"/>
</dbReference>
<protein>
    <submittedName>
        <fullName evidence="2">NADPH-dependent ferric siderophore reductase</fullName>
    </submittedName>
</protein>
<dbReference type="GO" id="GO:0016491">
    <property type="term" value="F:oxidoreductase activity"/>
    <property type="evidence" value="ECO:0007669"/>
    <property type="project" value="InterPro"/>
</dbReference>
<dbReference type="SUPFAM" id="SSF63380">
    <property type="entry name" value="Riboflavin synthase domain-like"/>
    <property type="match status" value="1"/>
</dbReference>
<gene>
    <name evidence="2" type="ORF">BJ989_000783</name>
</gene>
<proteinExistence type="predicted"/>
<evidence type="ECO:0000313" key="3">
    <source>
        <dbReference type="Proteomes" id="UP000544110"/>
    </source>
</evidence>
<dbReference type="Proteomes" id="UP000544110">
    <property type="component" value="Unassembled WGS sequence"/>
</dbReference>
<dbReference type="InterPro" id="IPR039374">
    <property type="entry name" value="SIP_fam"/>
</dbReference>
<dbReference type="RefSeq" id="WP_179517093.1">
    <property type="nucleotide sequence ID" value="NZ_JACCAC010000001.1"/>
</dbReference>
<dbReference type="InterPro" id="IPR013113">
    <property type="entry name" value="SIP_FAD-bd"/>
</dbReference>
<dbReference type="InterPro" id="IPR017927">
    <property type="entry name" value="FAD-bd_FR_type"/>
</dbReference>
<name>A0A7Y9URJ2_9ACTN</name>
<dbReference type="Gene3D" id="2.40.30.10">
    <property type="entry name" value="Translation factors"/>
    <property type="match status" value="1"/>
</dbReference>
<accession>A0A7Y9URJ2</accession>
<dbReference type="InterPro" id="IPR017938">
    <property type="entry name" value="Riboflavin_synthase-like_b-brl"/>
</dbReference>
<dbReference type="PROSITE" id="PS51384">
    <property type="entry name" value="FAD_FR"/>
    <property type="match status" value="1"/>
</dbReference>
<dbReference type="Pfam" id="PF04954">
    <property type="entry name" value="SIP"/>
    <property type="match status" value="1"/>
</dbReference>